<dbReference type="Proteomes" id="UP001055811">
    <property type="component" value="Linkage Group LG09"/>
</dbReference>
<gene>
    <name evidence="1" type="ORF">L2E82_49285</name>
</gene>
<keyword evidence="2" id="KW-1185">Reference proteome</keyword>
<evidence type="ECO:0000313" key="1">
    <source>
        <dbReference type="EMBL" id="KAI3691068.1"/>
    </source>
</evidence>
<proteinExistence type="predicted"/>
<name>A0ACB8Z132_CICIN</name>
<accession>A0ACB8Z132</accession>
<comment type="caution">
    <text evidence="1">The sequence shown here is derived from an EMBL/GenBank/DDBJ whole genome shotgun (WGS) entry which is preliminary data.</text>
</comment>
<protein>
    <submittedName>
        <fullName evidence="1">Uncharacterized protein</fullName>
    </submittedName>
</protein>
<organism evidence="1 2">
    <name type="scientific">Cichorium intybus</name>
    <name type="common">Chicory</name>
    <dbReference type="NCBI Taxonomy" id="13427"/>
    <lineage>
        <taxon>Eukaryota</taxon>
        <taxon>Viridiplantae</taxon>
        <taxon>Streptophyta</taxon>
        <taxon>Embryophyta</taxon>
        <taxon>Tracheophyta</taxon>
        <taxon>Spermatophyta</taxon>
        <taxon>Magnoliopsida</taxon>
        <taxon>eudicotyledons</taxon>
        <taxon>Gunneridae</taxon>
        <taxon>Pentapetalae</taxon>
        <taxon>asterids</taxon>
        <taxon>campanulids</taxon>
        <taxon>Asterales</taxon>
        <taxon>Asteraceae</taxon>
        <taxon>Cichorioideae</taxon>
        <taxon>Cichorieae</taxon>
        <taxon>Cichoriinae</taxon>
        <taxon>Cichorium</taxon>
    </lineage>
</organism>
<sequence>MLILVIVLVVLQNPGFSAANFSFNSFDPNSCDQDGYFICMGSVVSKNGSLIITEGNNDQKMDLKNSSVNLIGRVLYKIPIVAWPASFSTTFTIRIVVDPDSALSGDGMAFVIAQDNQCSPPESFGSFLGILAPSTPREALRQLAVELDTYKNEYYSDPDGNHIAIDTVSIQNPVVVKSLGKTGIDLKSGRDITVQITYDGWEKILKILVAYSGEPHVEFIKQRIIMKRTVPRQVYIGFTGATGGARESHHVLNWNFTSTELPDKSLKTGEKEYLAEICTIGRLKHKNLLPLEGWCHDRGQLLLVYKYMPNGSLDKSKGMMEENSLVDYVWEAYVKGEILNCVDRDLAGNFNTNQVRRTLMVGLACLHPGSKFRPTMRKVVQVFMNPDEPLMTVPPSRPFIVNMSFSSSAANSTVGGDSGLSMQSFTEEITSTRNP</sequence>
<reference evidence="1 2" key="2">
    <citation type="journal article" date="2022" name="Mol. Ecol. Resour.">
        <title>The genomes of chicory, endive, great burdock and yacon provide insights into Asteraceae paleo-polyploidization history and plant inulin production.</title>
        <authorList>
            <person name="Fan W."/>
            <person name="Wang S."/>
            <person name="Wang H."/>
            <person name="Wang A."/>
            <person name="Jiang F."/>
            <person name="Liu H."/>
            <person name="Zhao H."/>
            <person name="Xu D."/>
            <person name="Zhang Y."/>
        </authorList>
    </citation>
    <scope>NUCLEOTIDE SEQUENCE [LARGE SCALE GENOMIC DNA]</scope>
    <source>
        <strain evidence="2">cv. Punajuju</strain>
        <tissue evidence="1">Leaves</tissue>
    </source>
</reference>
<dbReference type="EMBL" id="CM042017">
    <property type="protein sequence ID" value="KAI3691068.1"/>
    <property type="molecule type" value="Genomic_DNA"/>
</dbReference>
<reference evidence="2" key="1">
    <citation type="journal article" date="2022" name="Mol. Ecol. Resour.">
        <title>The genomes of chicory, endive, great burdock and yacon provide insights into Asteraceae palaeo-polyploidization history and plant inulin production.</title>
        <authorList>
            <person name="Fan W."/>
            <person name="Wang S."/>
            <person name="Wang H."/>
            <person name="Wang A."/>
            <person name="Jiang F."/>
            <person name="Liu H."/>
            <person name="Zhao H."/>
            <person name="Xu D."/>
            <person name="Zhang Y."/>
        </authorList>
    </citation>
    <scope>NUCLEOTIDE SEQUENCE [LARGE SCALE GENOMIC DNA]</scope>
    <source>
        <strain evidence="2">cv. Punajuju</strain>
    </source>
</reference>
<evidence type="ECO:0000313" key="2">
    <source>
        <dbReference type="Proteomes" id="UP001055811"/>
    </source>
</evidence>